<dbReference type="InterPro" id="IPR043502">
    <property type="entry name" value="DNA/RNA_pol_sf"/>
</dbReference>
<protein>
    <recommendedName>
        <fullName evidence="3">Reverse transcriptase Ty1/copia-type domain-containing protein</fullName>
    </recommendedName>
</protein>
<keyword evidence="2" id="KW-1185">Reference proteome</keyword>
<organism evidence="1 2">
    <name type="scientific">Mikania micrantha</name>
    <name type="common">bitter vine</name>
    <dbReference type="NCBI Taxonomy" id="192012"/>
    <lineage>
        <taxon>Eukaryota</taxon>
        <taxon>Viridiplantae</taxon>
        <taxon>Streptophyta</taxon>
        <taxon>Embryophyta</taxon>
        <taxon>Tracheophyta</taxon>
        <taxon>Spermatophyta</taxon>
        <taxon>Magnoliopsida</taxon>
        <taxon>eudicotyledons</taxon>
        <taxon>Gunneridae</taxon>
        <taxon>Pentapetalae</taxon>
        <taxon>asterids</taxon>
        <taxon>campanulids</taxon>
        <taxon>Asterales</taxon>
        <taxon>Asteraceae</taxon>
        <taxon>Asteroideae</taxon>
        <taxon>Heliantheae alliance</taxon>
        <taxon>Eupatorieae</taxon>
        <taxon>Mikania</taxon>
    </lineage>
</organism>
<comment type="caution">
    <text evidence="1">The sequence shown here is derived from an EMBL/GenBank/DDBJ whole genome shotgun (WGS) entry which is preliminary data.</text>
</comment>
<dbReference type="SUPFAM" id="SSF56672">
    <property type="entry name" value="DNA/RNA polymerases"/>
    <property type="match status" value="1"/>
</dbReference>
<name>A0A5N6M002_9ASTR</name>
<dbReference type="CDD" id="cd09272">
    <property type="entry name" value="RNase_HI_RT_Ty1"/>
    <property type="match status" value="1"/>
</dbReference>
<evidence type="ECO:0008006" key="3">
    <source>
        <dbReference type="Google" id="ProtNLM"/>
    </source>
</evidence>
<reference evidence="1 2" key="1">
    <citation type="submission" date="2019-05" db="EMBL/GenBank/DDBJ databases">
        <title>Mikania micrantha, genome provides insights into the molecular mechanism of rapid growth.</title>
        <authorList>
            <person name="Liu B."/>
        </authorList>
    </citation>
    <scope>NUCLEOTIDE SEQUENCE [LARGE SCALE GENOMIC DNA]</scope>
    <source>
        <strain evidence="1">NLD-2019</strain>
        <tissue evidence="1">Leaf</tissue>
    </source>
</reference>
<dbReference type="PANTHER" id="PTHR11439">
    <property type="entry name" value="GAG-POL-RELATED RETROTRANSPOSON"/>
    <property type="match status" value="1"/>
</dbReference>
<proteinExistence type="predicted"/>
<gene>
    <name evidence="1" type="ORF">E3N88_35001</name>
</gene>
<evidence type="ECO:0000313" key="2">
    <source>
        <dbReference type="Proteomes" id="UP000326396"/>
    </source>
</evidence>
<dbReference type="EMBL" id="SZYD01000017">
    <property type="protein sequence ID" value="KAD3067121.1"/>
    <property type="molecule type" value="Genomic_DNA"/>
</dbReference>
<evidence type="ECO:0000313" key="1">
    <source>
        <dbReference type="EMBL" id="KAD3067121.1"/>
    </source>
</evidence>
<dbReference type="PANTHER" id="PTHR11439:SF524">
    <property type="entry name" value="RNA-DIRECTED DNA POLYMERASE, PROTEIN KINASE RLK-PELLE-DLSV FAMILY"/>
    <property type="match status" value="1"/>
</dbReference>
<dbReference type="OrthoDB" id="1931513at2759"/>
<accession>A0A5N6M002</accession>
<dbReference type="AlphaFoldDB" id="A0A5N6M002"/>
<dbReference type="Proteomes" id="UP000326396">
    <property type="component" value="Linkage Group LG7"/>
</dbReference>
<sequence>MSDCNPVHTPVDTTGKLSATAGDLLSDATQFRSLAGALQYLTFTCPNISYAVQQVCMHMHSPRTSHFNALKRILRYVKGTISMGLHLLRSPISSLIAYTDADWAGCPDTRRSTSGYCVFLGDNLLSWSSKRQTTISRSSAEAEYRGVANAVAELCWIRNLLLELCCPIKRASMVYCDNVSAIFMSGNPIQHQRTKHIELDIHFVRDKVQTGQIRVLHVPSRYQLADIFTKGLPRVLFQDFRSSLSICDPPP</sequence>